<keyword evidence="7" id="KW-1185">Reference proteome</keyword>
<dbReference type="InterPro" id="IPR051120">
    <property type="entry name" value="ABC_AA/LPS_Transport"/>
</dbReference>
<dbReference type="InterPro" id="IPR003593">
    <property type="entry name" value="AAA+_ATPase"/>
</dbReference>
<evidence type="ECO:0000259" key="5">
    <source>
        <dbReference type="PROSITE" id="PS50893"/>
    </source>
</evidence>
<dbReference type="EMBL" id="BAAAZE010000005">
    <property type="protein sequence ID" value="GAA4015537.1"/>
    <property type="molecule type" value="Genomic_DNA"/>
</dbReference>
<dbReference type="CDD" id="cd03219">
    <property type="entry name" value="ABC_Mj1267_LivG_branched"/>
    <property type="match status" value="1"/>
</dbReference>
<evidence type="ECO:0000313" key="7">
    <source>
        <dbReference type="Proteomes" id="UP001501353"/>
    </source>
</evidence>
<dbReference type="Pfam" id="PF12399">
    <property type="entry name" value="BCA_ABC_TP_C"/>
    <property type="match status" value="1"/>
</dbReference>
<dbReference type="Pfam" id="PF00005">
    <property type="entry name" value="ABC_tran"/>
    <property type="match status" value="1"/>
</dbReference>
<dbReference type="Proteomes" id="UP001501353">
    <property type="component" value="Unassembled WGS sequence"/>
</dbReference>
<dbReference type="InterPro" id="IPR032823">
    <property type="entry name" value="BCA_ABC_TP_C"/>
</dbReference>
<organism evidence="6 7">
    <name type="scientific">Actimicrobium antarcticum</name>
    <dbReference type="NCBI Taxonomy" id="1051899"/>
    <lineage>
        <taxon>Bacteria</taxon>
        <taxon>Pseudomonadati</taxon>
        <taxon>Pseudomonadota</taxon>
        <taxon>Betaproteobacteria</taxon>
        <taxon>Burkholderiales</taxon>
        <taxon>Oxalobacteraceae</taxon>
        <taxon>Actimicrobium</taxon>
    </lineage>
</organism>
<dbReference type="SUPFAM" id="SSF52540">
    <property type="entry name" value="P-loop containing nucleoside triphosphate hydrolases"/>
    <property type="match status" value="1"/>
</dbReference>
<evidence type="ECO:0000313" key="6">
    <source>
        <dbReference type="EMBL" id="GAA4015537.1"/>
    </source>
</evidence>
<proteinExistence type="predicted"/>
<sequence>MTAIALQCLNVSVEFGALRAIDDVSYDFARGLVYGLIGPNGAGKTTLLNVLAGRLLKHKGSVLCEGQDMSSLAPYQRATKGIGRSFQITQIYPALSVLENLRIAAQIKHSRFVPFWISPRYDSQLATDIDAMLELTGLTAYRDNIAGTMSYGLQRALELGVTLLPGPRILLLDEPMAGIGHHEIDGATRLIQTASAGRTVLLIEHNMDVIMSLSNRIVVMSNGSIIAQGTPDQVKADPTVRSVYLGEDESS</sequence>
<reference evidence="7" key="1">
    <citation type="journal article" date="2019" name="Int. J. Syst. Evol. Microbiol.">
        <title>The Global Catalogue of Microorganisms (GCM) 10K type strain sequencing project: providing services to taxonomists for standard genome sequencing and annotation.</title>
        <authorList>
            <consortium name="The Broad Institute Genomics Platform"/>
            <consortium name="The Broad Institute Genome Sequencing Center for Infectious Disease"/>
            <person name="Wu L."/>
            <person name="Ma J."/>
        </authorList>
    </citation>
    <scope>NUCLEOTIDE SEQUENCE [LARGE SCALE GENOMIC DNA]</scope>
    <source>
        <strain evidence="7">JCM 16673</strain>
    </source>
</reference>
<dbReference type="PROSITE" id="PS50893">
    <property type="entry name" value="ABC_TRANSPORTER_2"/>
    <property type="match status" value="1"/>
</dbReference>
<gene>
    <name evidence="6" type="ORF">GCM10022212_07990</name>
</gene>
<evidence type="ECO:0000256" key="4">
    <source>
        <dbReference type="ARBA" id="ARBA00022840"/>
    </source>
</evidence>
<accession>A0ABP7SRH9</accession>
<dbReference type="Gene3D" id="3.40.50.300">
    <property type="entry name" value="P-loop containing nucleotide triphosphate hydrolases"/>
    <property type="match status" value="1"/>
</dbReference>
<keyword evidence="2" id="KW-1003">Cell membrane</keyword>
<protein>
    <submittedName>
        <fullName evidence="6">ABC transporter ATP-binding protein</fullName>
    </submittedName>
</protein>
<keyword evidence="3" id="KW-0547">Nucleotide-binding</keyword>
<name>A0ABP7SRH9_9BURK</name>
<dbReference type="InterPro" id="IPR027417">
    <property type="entry name" value="P-loop_NTPase"/>
</dbReference>
<evidence type="ECO:0000256" key="3">
    <source>
        <dbReference type="ARBA" id="ARBA00022741"/>
    </source>
</evidence>
<dbReference type="RefSeq" id="WP_344761944.1">
    <property type="nucleotide sequence ID" value="NZ_BAAAZE010000005.1"/>
</dbReference>
<feature type="domain" description="ABC transporter" evidence="5">
    <location>
        <begin position="6"/>
        <end position="247"/>
    </location>
</feature>
<dbReference type="InterPro" id="IPR003439">
    <property type="entry name" value="ABC_transporter-like_ATP-bd"/>
</dbReference>
<keyword evidence="4 6" id="KW-0067">ATP-binding</keyword>
<dbReference type="GO" id="GO:0005524">
    <property type="term" value="F:ATP binding"/>
    <property type="evidence" value="ECO:0007669"/>
    <property type="project" value="UniProtKB-KW"/>
</dbReference>
<dbReference type="PANTHER" id="PTHR45772">
    <property type="entry name" value="CONSERVED COMPONENT OF ABC TRANSPORTER FOR NATURAL AMINO ACIDS-RELATED"/>
    <property type="match status" value="1"/>
</dbReference>
<dbReference type="SMART" id="SM00382">
    <property type="entry name" value="AAA"/>
    <property type="match status" value="1"/>
</dbReference>
<keyword evidence="1" id="KW-0813">Transport</keyword>
<evidence type="ECO:0000256" key="2">
    <source>
        <dbReference type="ARBA" id="ARBA00022475"/>
    </source>
</evidence>
<keyword evidence="2" id="KW-0472">Membrane</keyword>
<evidence type="ECO:0000256" key="1">
    <source>
        <dbReference type="ARBA" id="ARBA00022448"/>
    </source>
</evidence>
<comment type="caution">
    <text evidence="6">The sequence shown here is derived from an EMBL/GenBank/DDBJ whole genome shotgun (WGS) entry which is preliminary data.</text>
</comment>